<dbReference type="Proteomes" id="UP000095283">
    <property type="component" value="Unplaced"/>
</dbReference>
<dbReference type="GO" id="GO:0005886">
    <property type="term" value="C:plasma membrane"/>
    <property type="evidence" value="ECO:0007669"/>
    <property type="project" value="TreeGrafter"/>
</dbReference>
<protein>
    <submittedName>
        <fullName evidence="4">Ion_trans domain-containing protein</fullName>
    </submittedName>
</protein>
<accession>A0A1I7XNB5</accession>
<dbReference type="WBParaSite" id="Hba_19229">
    <property type="protein sequence ID" value="Hba_19229"/>
    <property type="gene ID" value="Hba_19229"/>
</dbReference>
<evidence type="ECO:0000256" key="2">
    <source>
        <dbReference type="SAM" id="Phobius"/>
    </source>
</evidence>
<dbReference type="InterPro" id="IPR024862">
    <property type="entry name" value="TRPV"/>
</dbReference>
<keyword evidence="2" id="KW-1133">Transmembrane helix</keyword>
<dbReference type="GO" id="GO:0005262">
    <property type="term" value="F:calcium channel activity"/>
    <property type="evidence" value="ECO:0007669"/>
    <property type="project" value="TreeGrafter"/>
</dbReference>
<feature type="transmembrane region" description="Helical" evidence="2">
    <location>
        <begin position="149"/>
        <end position="168"/>
    </location>
</feature>
<dbReference type="PANTHER" id="PTHR10582:SF30">
    <property type="entry name" value="ION TRANSPORT DOMAIN-CONTAINING PROTEIN"/>
    <property type="match status" value="1"/>
</dbReference>
<dbReference type="PANTHER" id="PTHR10582">
    <property type="entry name" value="TRANSIENT RECEPTOR POTENTIAL ION CHANNEL PROTEIN"/>
    <property type="match status" value="1"/>
</dbReference>
<evidence type="ECO:0000256" key="1">
    <source>
        <dbReference type="ARBA" id="ARBA00022737"/>
    </source>
</evidence>
<reference evidence="4" key="1">
    <citation type="submission" date="2016-11" db="UniProtKB">
        <authorList>
            <consortium name="WormBaseParasite"/>
        </authorList>
    </citation>
    <scope>IDENTIFICATION</scope>
</reference>
<sequence length="205" mass="24215">MENLWAILVHRIHADNRHFEAVRDLQCPIRKAWSEVRCVCEMMVVLLVIVQILLDMRDIRRIGRAKWFSIMRAFPAKLLYKASFVLILAEIPVRFSCHIHEYFLIADNVIVAIAVMLTTIHFLYYCRAIPFIGPFVLMVYTIIATDLTRFFLIYSIFLVAFYMMFNACERASLEKPRNTLDDFENVIPTKKEWNRQVIPNCHQII</sequence>
<keyword evidence="1" id="KW-0677">Repeat</keyword>
<keyword evidence="3" id="KW-1185">Reference proteome</keyword>
<evidence type="ECO:0000313" key="3">
    <source>
        <dbReference type="Proteomes" id="UP000095283"/>
    </source>
</evidence>
<proteinExistence type="predicted"/>
<dbReference type="GO" id="GO:0098703">
    <property type="term" value="P:calcium ion import across plasma membrane"/>
    <property type="evidence" value="ECO:0007669"/>
    <property type="project" value="TreeGrafter"/>
</dbReference>
<keyword evidence="2" id="KW-0812">Transmembrane</keyword>
<evidence type="ECO:0000313" key="4">
    <source>
        <dbReference type="WBParaSite" id="Hba_19229"/>
    </source>
</evidence>
<feature type="transmembrane region" description="Helical" evidence="2">
    <location>
        <begin position="99"/>
        <end position="117"/>
    </location>
</feature>
<dbReference type="AlphaFoldDB" id="A0A1I7XNB5"/>
<organism evidence="3 4">
    <name type="scientific">Heterorhabditis bacteriophora</name>
    <name type="common">Entomopathogenic nematode worm</name>
    <dbReference type="NCBI Taxonomy" id="37862"/>
    <lineage>
        <taxon>Eukaryota</taxon>
        <taxon>Metazoa</taxon>
        <taxon>Ecdysozoa</taxon>
        <taxon>Nematoda</taxon>
        <taxon>Chromadorea</taxon>
        <taxon>Rhabditida</taxon>
        <taxon>Rhabditina</taxon>
        <taxon>Rhabditomorpha</taxon>
        <taxon>Strongyloidea</taxon>
        <taxon>Heterorhabditidae</taxon>
        <taxon>Heterorhabditis</taxon>
    </lineage>
</organism>
<keyword evidence="2" id="KW-0472">Membrane</keyword>
<name>A0A1I7XNB5_HETBA</name>
<feature type="transmembrane region" description="Helical" evidence="2">
    <location>
        <begin position="32"/>
        <end position="54"/>
    </location>
</feature>